<accession>A0A816WZ11</accession>
<evidence type="ECO:0000256" key="1">
    <source>
        <dbReference type="SAM" id="MobiDB-lite"/>
    </source>
</evidence>
<dbReference type="AlphaFoldDB" id="A0A816WZ11"/>
<dbReference type="EMBL" id="CAJNRE010015675">
    <property type="protein sequence ID" value="CAF2139841.1"/>
    <property type="molecule type" value="Genomic_DNA"/>
</dbReference>
<feature type="region of interest" description="Disordered" evidence="1">
    <location>
        <begin position="330"/>
        <end position="380"/>
    </location>
</feature>
<proteinExistence type="predicted"/>
<protein>
    <submittedName>
        <fullName evidence="2">Uncharacterized protein</fullName>
    </submittedName>
</protein>
<organism evidence="2 3">
    <name type="scientific">Rotaria magnacalcarata</name>
    <dbReference type="NCBI Taxonomy" id="392030"/>
    <lineage>
        <taxon>Eukaryota</taxon>
        <taxon>Metazoa</taxon>
        <taxon>Spiralia</taxon>
        <taxon>Gnathifera</taxon>
        <taxon>Rotifera</taxon>
        <taxon>Eurotatoria</taxon>
        <taxon>Bdelloidea</taxon>
        <taxon>Philodinida</taxon>
        <taxon>Philodinidae</taxon>
        <taxon>Rotaria</taxon>
    </lineage>
</organism>
<sequence>MQRQTKLVIFDNFDGTSYRYTTLEFNEETAVKDVVNFVLAKSNRFKPPMDIEIGNEVVGFVILDDDYLKEFNPFNPTAINSSKEYVELQVTLRSHVPISNADQEVRHSEDAVDVNAQDNAYVQPVHESLPVPESLTPPSVRLSNDSKMGFLSRHNVNQHQRNQYSSDRKPVMIQGEKRPSFKNRVLPLFRIWHDEIKNAVPGIIWNLLVYIIREVRKPGKRTLYYDPIRTFVNGHNVNENLDHYEIPIANEDWTSEEGAKLKLIVLTMKEAKVYSFTPVRVLCELEDNNNSRSSVDDNESCHLALVLKRNDHIQWETLVLSNQMVFPERPKKKIETNSSNNVTKTTPIASIRNQPRKRQDSSNKKPTKAKIPKLQDHSSIVDSSRNNNISHALGNQVLPVCYNTNPSMNILSRSVANISTDAQRLRNPSLFDSSATANNDQSHSLNGGYHTMNSLIQYDDPLGSSPTNYDTSDTFNDIYSDSIQPSLSPMNFDNLFDDLLADTDC</sequence>
<reference evidence="2" key="1">
    <citation type="submission" date="2021-02" db="EMBL/GenBank/DDBJ databases">
        <authorList>
            <person name="Nowell W R."/>
        </authorList>
    </citation>
    <scope>NUCLEOTIDE SEQUENCE</scope>
</reference>
<evidence type="ECO:0000313" key="3">
    <source>
        <dbReference type="Proteomes" id="UP000663824"/>
    </source>
</evidence>
<evidence type="ECO:0000313" key="2">
    <source>
        <dbReference type="EMBL" id="CAF2139841.1"/>
    </source>
</evidence>
<feature type="compositionally biased region" description="Polar residues" evidence="1">
    <location>
        <begin position="336"/>
        <end position="353"/>
    </location>
</feature>
<name>A0A816WZ11_9BILA</name>
<dbReference type="Proteomes" id="UP000663824">
    <property type="component" value="Unassembled WGS sequence"/>
</dbReference>
<gene>
    <name evidence="2" type="ORF">MBJ925_LOCUS29304</name>
</gene>
<comment type="caution">
    <text evidence="2">The sequence shown here is derived from an EMBL/GenBank/DDBJ whole genome shotgun (WGS) entry which is preliminary data.</text>
</comment>